<evidence type="ECO:0000313" key="2">
    <source>
        <dbReference type="EMBL" id="KAJ0970972.1"/>
    </source>
</evidence>
<sequence length="71" mass="7410">MASMKAMKTQGSNPAAPATSKVQQAKAAVTKAAAKKVEQKPKEPAKVTGSKTAPIEIEGTDYVQKMALVTH</sequence>
<reference evidence="2" key="1">
    <citation type="submission" date="2021-03" db="EMBL/GenBank/DDBJ databases">
        <authorList>
            <person name="Li Z."/>
            <person name="Yang C."/>
        </authorList>
    </citation>
    <scope>NUCLEOTIDE SEQUENCE</scope>
    <source>
        <strain evidence="2">Dzin_1.0</strain>
        <tissue evidence="2">Leaf</tissue>
    </source>
</reference>
<proteinExistence type="predicted"/>
<dbReference type="AlphaFoldDB" id="A0A9D5CD26"/>
<reference evidence="2" key="2">
    <citation type="journal article" date="2022" name="Hortic Res">
        <title>The genome of Dioscorea zingiberensis sheds light on the biosynthesis, origin and evolution of the medicinally important diosgenin saponins.</title>
        <authorList>
            <person name="Li Y."/>
            <person name="Tan C."/>
            <person name="Li Z."/>
            <person name="Guo J."/>
            <person name="Li S."/>
            <person name="Chen X."/>
            <person name="Wang C."/>
            <person name="Dai X."/>
            <person name="Yang H."/>
            <person name="Song W."/>
            <person name="Hou L."/>
            <person name="Xu J."/>
            <person name="Tong Z."/>
            <person name="Xu A."/>
            <person name="Yuan X."/>
            <person name="Wang W."/>
            <person name="Yang Q."/>
            <person name="Chen L."/>
            <person name="Sun Z."/>
            <person name="Wang K."/>
            <person name="Pan B."/>
            <person name="Chen J."/>
            <person name="Bao Y."/>
            <person name="Liu F."/>
            <person name="Qi X."/>
            <person name="Gang D.R."/>
            <person name="Wen J."/>
            <person name="Li J."/>
        </authorList>
    </citation>
    <scope>NUCLEOTIDE SEQUENCE</scope>
    <source>
        <strain evidence="2">Dzin_1.0</strain>
    </source>
</reference>
<feature type="compositionally biased region" description="Basic and acidic residues" evidence="1">
    <location>
        <begin position="35"/>
        <end position="45"/>
    </location>
</feature>
<accession>A0A9D5CD26</accession>
<organism evidence="2 3">
    <name type="scientific">Dioscorea zingiberensis</name>
    <dbReference type="NCBI Taxonomy" id="325984"/>
    <lineage>
        <taxon>Eukaryota</taxon>
        <taxon>Viridiplantae</taxon>
        <taxon>Streptophyta</taxon>
        <taxon>Embryophyta</taxon>
        <taxon>Tracheophyta</taxon>
        <taxon>Spermatophyta</taxon>
        <taxon>Magnoliopsida</taxon>
        <taxon>Liliopsida</taxon>
        <taxon>Dioscoreales</taxon>
        <taxon>Dioscoreaceae</taxon>
        <taxon>Dioscorea</taxon>
    </lineage>
</organism>
<gene>
    <name evidence="2" type="ORF">J5N97_018931</name>
</gene>
<name>A0A9D5CD26_9LILI</name>
<protein>
    <submittedName>
        <fullName evidence="2">Uncharacterized protein</fullName>
    </submittedName>
</protein>
<evidence type="ECO:0000256" key="1">
    <source>
        <dbReference type="SAM" id="MobiDB-lite"/>
    </source>
</evidence>
<feature type="compositionally biased region" description="Low complexity" evidence="1">
    <location>
        <begin position="21"/>
        <end position="32"/>
    </location>
</feature>
<dbReference type="EMBL" id="JAGGNH010000005">
    <property type="protein sequence ID" value="KAJ0970972.1"/>
    <property type="molecule type" value="Genomic_DNA"/>
</dbReference>
<comment type="caution">
    <text evidence="2">The sequence shown here is derived from an EMBL/GenBank/DDBJ whole genome shotgun (WGS) entry which is preliminary data.</text>
</comment>
<evidence type="ECO:0000313" key="3">
    <source>
        <dbReference type="Proteomes" id="UP001085076"/>
    </source>
</evidence>
<feature type="region of interest" description="Disordered" evidence="1">
    <location>
        <begin position="1"/>
        <end position="52"/>
    </location>
</feature>
<dbReference type="Proteomes" id="UP001085076">
    <property type="component" value="Miscellaneous, Linkage group lg05"/>
</dbReference>
<keyword evidence="3" id="KW-1185">Reference proteome</keyword>